<dbReference type="InterPro" id="IPR036661">
    <property type="entry name" value="Luciferase-like_sf"/>
</dbReference>
<keyword evidence="1" id="KW-0560">Oxidoreductase</keyword>
<evidence type="ECO:0000313" key="4">
    <source>
        <dbReference type="Proteomes" id="UP001501598"/>
    </source>
</evidence>
<proteinExistence type="predicted"/>
<comment type="caution">
    <text evidence="3">The sequence shown here is derived from an EMBL/GenBank/DDBJ whole genome shotgun (WGS) entry which is preliminary data.</text>
</comment>
<dbReference type="SUPFAM" id="SSF51679">
    <property type="entry name" value="Bacterial luciferase-like"/>
    <property type="match status" value="1"/>
</dbReference>
<accession>A0ABP8S4E9</accession>
<dbReference type="Proteomes" id="UP001501598">
    <property type="component" value="Unassembled WGS sequence"/>
</dbReference>
<evidence type="ECO:0000313" key="3">
    <source>
        <dbReference type="EMBL" id="GAA4558796.1"/>
    </source>
</evidence>
<protein>
    <submittedName>
        <fullName evidence="3">LLM class flavin-dependent oxidoreductase</fullName>
    </submittedName>
</protein>
<dbReference type="InterPro" id="IPR011251">
    <property type="entry name" value="Luciferase-like_dom"/>
</dbReference>
<feature type="domain" description="Luciferase-like" evidence="2">
    <location>
        <begin position="13"/>
        <end position="310"/>
    </location>
</feature>
<dbReference type="CDD" id="cd01097">
    <property type="entry name" value="Tetrahydromethanopterin_reductase"/>
    <property type="match status" value="1"/>
</dbReference>
<dbReference type="InterPro" id="IPR050564">
    <property type="entry name" value="F420-G6PD/mer"/>
</dbReference>
<name>A0ABP8S4E9_9PSEU</name>
<sequence>MTTRYSISLVAAEPQTTIDSARAAEAAGFDLVYTADIQSTHREVYTHLTLTATATDRVAIGPGVTNPVTRHPAVTAGAIASLDEISGGRAFLGLGTGDSAVRNLGLKEATMSRTAEYLAAVRSYHETGSAVWDGIEGAGRRWDRRIPVIYSAHGPRNLRQAGRIADGVVAGVGITPEAVDYVREHVAAGAAEVGREPSEIDLWFMAYPSLADTTGEARTSVAAALAAGGNLLARGPALATVPDRFQGPLRELAANYTYTQHMNNEGHESNGALATRLGLIDYLADRFSLAGTPTEVRAQIAGHEKQGVDRFWLIDGRPGLAPFLATWGAEIVRPPSAP</sequence>
<dbReference type="Pfam" id="PF00296">
    <property type="entry name" value="Bac_luciferase"/>
    <property type="match status" value="1"/>
</dbReference>
<reference evidence="4" key="1">
    <citation type="journal article" date="2019" name="Int. J. Syst. Evol. Microbiol.">
        <title>The Global Catalogue of Microorganisms (GCM) 10K type strain sequencing project: providing services to taxonomists for standard genome sequencing and annotation.</title>
        <authorList>
            <consortium name="The Broad Institute Genomics Platform"/>
            <consortium name="The Broad Institute Genome Sequencing Center for Infectious Disease"/>
            <person name="Wu L."/>
            <person name="Ma J."/>
        </authorList>
    </citation>
    <scope>NUCLEOTIDE SEQUENCE [LARGE SCALE GENOMIC DNA]</scope>
    <source>
        <strain evidence="4">JCM 17906</strain>
    </source>
</reference>
<dbReference type="PANTHER" id="PTHR43244">
    <property type="match status" value="1"/>
</dbReference>
<organism evidence="3 4">
    <name type="scientific">Pseudonocardia xishanensis</name>
    <dbReference type="NCBI Taxonomy" id="630995"/>
    <lineage>
        <taxon>Bacteria</taxon>
        <taxon>Bacillati</taxon>
        <taxon>Actinomycetota</taxon>
        <taxon>Actinomycetes</taxon>
        <taxon>Pseudonocardiales</taxon>
        <taxon>Pseudonocardiaceae</taxon>
        <taxon>Pseudonocardia</taxon>
    </lineage>
</organism>
<dbReference type="PANTHER" id="PTHR43244:SF1">
    <property type="entry name" value="5,10-METHYLENETETRAHYDROMETHANOPTERIN REDUCTASE"/>
    <property type="match status" value="1"/>
</dbReference>
<dbReference type="RefSeq" id="WP_345426979.1">
    <property type="nucleotide sequence ID" value="NZ_BAABGT010000115.1"/>
</dbReference>
<keyword evidence="4" id="KW-1185">Reference proteome</keyword>
<dbReference type="EMBL" id="BAABGT010000115">
    <property type="protein sequence ID" value="GAA4558796.1"/>
    <property type="molecule type" value="Genomic_DNA"/>
</dbReference>
<evidence type="ECO:0000259" key="2">
    <source>
        <dbReference type="Pfam" id="PF00296"/>
    </source>
</evidence>
<gene>
    <name evidence="3" type="ORF">GCM10023175_65620</name>
</gene>
<dbReference type="Gene3D" id="3.20.20.30">
    <property type="entry name" value="Luciferase-like domain"/>
    <property type="match status" value="1"/>
</dbReference>
<evidence type="ECO:0000256" key="1">
    <source>
        <dbReference type="ARBA" id="ARBA00023002"/>
    </source>
</evidence>